<sequence>SILKDRIKCVAMSNSVHTRDLIKNEGARAWLFSNGINWLVSQKEKGATITDPRFGCTCISSNLEIADFTLTECIDEIMDFIFIKMGDIEPKEVEETEVEEEDLQKELEEHLEINSVE</sequence>
<keyword evidence="4" id="KW-1185">Reference proteome</keyword>
<feature type="compositionally biased region" description="Acidic residues" evidence="1">
    <location>
        <begin position="94"/>
        <end position="103"/>
    </location>
</feature>
<dbReference type="Pfam" id="PF22749">
    <property type="entry name" value="Arb2"/>
    <property type="match status" value="1"/>
</dbReference>
<protein>
    <recommendedName>
        <fullName evidence="2">Arb2 domain-containing protein</fullName>
    </recommendedName>
</protein>
<organism evidence="3 4">
    <name type="scientific">Rhizopus stolonifer</name>
    <name type="common">Rhizopus nigricans</name>
    <dbReference type="NCBI Taxonomy" id="4846"/>
    <lineage>
        <taxon>Eukaryota</taxon>
        <taxon>Fungi</taxon>
        <taxon>Fungi incertae sedis</taxon>
        <taxon>Mucoromycota</taxon>
        <taxon>Mucoromycotina</taxon>
        <taxon>Mucoromycetes</taxon>
        <taxon>Mucorales</taxon>
        <taxon>Mucorineae</taxon>
        <taxon>Rhizopodaceae</taxon>
        <taxon>Rhizopus</taxon>
    </lineage>
</organism>
<comment type="caution">
    <text evidence="3">The sequence shown here is derived from an EMBL/GenBank/DDBJ whole genome shotgun (WGS) entry which is preliminary data.</text>
</comment>
<feature type="region of interest" description="Disordered" evidence="1">
    <location>
        <begin position="93"/>
        <end position="117"/>
    </location>
</feature>
<dbReference type="Proteomes" id="UP000253551">
    <property type="component" value="Unassembled WGS sequence"/>
</dbReference>
<dbReference type="EMBL" id="PJQM01006941">
    <property type="protein sequence ID" value="RCH78872.1"/>
    <property type="molecule type" value="Genomic_DNA"/>
</dbReference>
<feature type="domain" description="Arb2" evidence="2">
    <location>
        <begin position="3"/>
        <end position="44"/>
    </location>
</feature>
<name>A0A367IMF8_RHIST</name>
<feature type="non-terminal residue" evidence="3">
    <location>
        <position position="1"/>
    </location>
</feature>
<reference evidence="3 4" key="1">
    <citation type="journal article" date="2018" name="G3 (Bethesda)">
        <title>Phylogenetic and Phylogenomic Definition of Rhizopus Species.</title>
        <authorList>
            <person name="Gryganskyi A.P."/>
            <person name="Golan J."/>
            <person name="Dolatabadi S."/>
            <person name="Mondo S."/>
            <person name="Robb S."/>
            <person name="Idnurm A."/>
            <person name="Muszewska A."/>
            <person name="Steczkiewicz K."/>
            <person name="Masonjones S."/>
            <person name="Liao H.L."/>
            <person name="Gajdeczka M.T."/>
            <person name="Anike F."/>
            <person name="Vuek A."/>
            <person name="Anishchenko I.M."/>
            <person name="Voigt K."/>
            <person name="de Hoog G.S."/>
            <person name="Smith M.E."/>
            <person name="Heitman J."/>
            <person name="Vilgalys R."/>
            <person name="Stajich J.E."/>
        </authorList>
    </citation>
    <scope>NUCLEOTIDE SEQUENCE [LARGE SCALE GENOMIC DNA]</scope>
    <source>
        <strain evidence="3 4">LSU 92-RS-03</strain>
    </source>
</reference>
<dbReference type="OrthoDB" id="421951at2759"/>
<proteinExistence type="predicted"/>
<dbReference type="STRING" id="4846.A0A367IMF8"/>
<evidence type="ECO:0000259" key="2">
    <source>
        <dbReference type="Pfam" id="PF22749"/>
    </source>
</evidence>
<dbReference type="AlphaFoldDB" id="A0A367IMF8"/>
<evidence type="ECO:0000313" key="4">
    <source>
        <dbReference type="Proteomes" id="UP000253551"/>
    </source>
</evidence>
<gene>
    <name evidence="3" type="ORF">CU098_004294</name>
</gene>
<evidence type="ECO:0000256" key="1">
    <source>
        <dbReference type="SAM" id="MobiDB-lite"/>
    </source>
</evidence>
<accession>A0A367IMF8</accession>
<evidence type="ECO:0000313" key="3">
    <source>
        <dbReference type="EMBL" id="RCH78872.1"/>
    </source>
</evidence>
<dbReference type="InterPro" id="IPR053858">
    <property type="entry name" value="Arb2_dom"/>
</dbReference>
<feature type="compositionally biased region" description="Basic and acidic residues" evidence="1">
    <location>
        <begin position="104"/>
        <end position="117"/>
    </location>
</feature>